<reference evidence="1" key="1">
    <citation type="submission" date="2015-12" db="EMBL/GenBank/DDBJ databases">
        <title>Update maize B73 reference genome by single molecule sequencing technologies.</title>
        <authorList>
            <consortium name="Maize Genome Sequencing Project"/>
            <person name="Ware D."/>
        </authorList>
    </citation>
    <scope>NUCLEOTIDE SEQUENCE [LARGE SCALE GENOMIC DNA]</scope>
    <source>
        <tissue evidence="1">Seedling</tissue>
    </source>
</reference>
<dbReference type="AlphaFoldDB" id="A0A1D6F7I2"/>
<protein>
    <submittedName>
        <fullName evidence="1">Uncharacterized protein</fullName>
    </submittedName>
</protein>
<gene>
    <name evidence="1" type="ORF">ZEAMMB73_Zm00001d007605</name>
</gene>
<dbReference type="EMBL" id="CM007648">
    <property type="protein sequence ID" value="ONM27192.1"/>
    <property type="molecule type" value="Genomic_DNA"/>
</dbReference>
<accession>A0A1D6F7I2</accession>
<name>A0A1D6F7I2_MAIZE</name>
<proteinExistence type="predicted"/>
<sequence length="78" mass="8446">MPFPFHRVHLSMRLRLAKLVLCAWCGCSTPTVSLCCVLSAALLRLAKLVLDADLSAPCDALVLFAGSTNHVVTLDCYL</sequence>
<organism evidence="1">
    <name type="scientific">Zea mays</name>
    <name type="common">Maize</name>
    <dbReference type="NCBI Taxonomy" id="4577"/>
    <lineage>
        <taxon>Eukaryota</taxon>
        <taxon>Viridiplantae</taxon>
        <taxon>Streptophyta</taxon>
        <taxon>Embryophyta</taxon>
        <taxon>Tracheophyta</taxon>
        <taxon>Spermatophyta</taxon>
        <taxon>Magnoliopsida</taxon>
        <taxon>Liliopsida</taxon>
        <taxon>Poales</taxon>
        <taxon>Poaceae</taxon>
        <taxon>PACMAD clade</taxon>
        <taxon>Panicoideae</taxon>
        <taxon>Andropogonodae</taxon>
        <taxon>Andropogoneae</taxon>
        <taxon>Tripsacinae</taxon>
        <taxon>Zea</taxon>
    </lineage>
</organism>
<evidence type="ECO:0000313" key="1">
    <source>
        <dbReference type="EMBL" id="ONM27192.1"/>
    </source>
</evidence>